<keyword evidence="1" id="KW-0472">Membrane</keyword>
<dbReference type="NCBIfam" id="NF033576">
    <property type="entry name" value="mCpol"/>
    <property type="match status" value="1"/>
</dbReference>
<evidence type="ECO:0000313" key="3">
    <source>
        <dbReference type="EMBL" id="SFT01789.1"/>
    </source>
</evidence>
<evidence type="ECO:0000256" key="1">
    <source>
        <dbReference type="SAM" id="Phobius"/>
    </source>
</evidence>
<dbReference type="Pfam" id="PF18182">
    <property type="entry name" value="mCpol"/>
    <property type="match status" value="1"/>
</dbReference>
<dbReference type="InterPro" id="IPR040942">
    <property type="entry name" value="Minimal_Cpol"/>
</dbReference>
<evidence type="ECO:0000313" key="4">
    <source>
        <dbReference type="Proteomes" id="UP000198852"/>
    </source>
</evidence>
<reference evidence="4" key="1">
    <citation type="submission" date="2016-10" db="EMBL/GenBank/DDBJ databases">
        <authorList>
            <person name="Varghese N."/>
            <person name="Submissions S."/>
        </authorList>
    </citation>
    <scope>NUCLEOTIDE SEQUENCE [LARGE SCALE GENOMIC DNA]</scope>
    <source>
        <strain evidence="4">DSM 44771</strain>
    </source>
</reference>
<accession>A0A1I6UK08</accession>
<dbReference type="AlphaFoldDB" id="A0A1I6UK08"/>
<keyword evidence="1" id="KW-1133">Transmembrane helix</keyword>
<organism evidence="3 4">
    <name type="scientific">Saccharopolyspora flava</name>
    <dbReference type="NCBI Taxonomy" id="95161"/>
    <lineage>
        <taxon>Bacteria</taxon>
        <taxon>Bacillati</taxon>
        <taxon>Actinomycetota</taxon>
        <taxon>Actinomycetes</taxon>
        <taxon>Pseudonocardiales</taxon>
        <taxon>Pseudonocardiaceae</taxon>
        <taxon>Saccharopolyspora</taxon>
    </lineage>
</organism>
<protein>
    <recommendedName>
        <fullName evidence="2">Minimal CRISPR polymerase domain-containing protein</fullName>
    </recommendedName>
</protein>
<proteinExistence type="predicted"/>
<keyword evidence="1" id="KW-0812">Transmembrane</keyword>
<sequence>MPAKRARFRYWVLDARDFLYWIGAAFFAGALPNIASGSGGYVLYSLTAIAVIMAFALWLYAKRKDGIGVLVHLPRGGGRNVKSDAFEVVDNELSKKHRDWFRSGPEPEPVDDRAGWALQTIQHRLGEAESRDGRNPPISLYIHCHHPEAFALGAKAQQAWHEKPTGRSADAVLPSKNSYLRFRVGAFSTFRMDRGLSCTPDVYSLDFSRLFRVNPNRTARKHKFHRLEDGDRAHNRLALIIHVHGEHDDPEAFKRFALCAAYGGEPNGYQVRDTDRCNRALCTSIPASELFQGLEKGTGEDILLDLFASYREQSRNMFGHDRTPVRVFTNGPALLAFALGAQLPAGSRIIEFSPSQAPSSKTSTPPSEKVIAIVDGDDIGNQMEHRLLTGNVEDAADYSHSVTTSLRALVDDVQEIDGARLISQGGDSAIFEFPADKRAEFEQVLHRIRINRTFHVSCGYGATSKEAFMALRLAKTTGKNSTVNHDEMLA</sequence>
<feature type="transmembrane region" description="Helical" evidence="1">
    <location>
        <begin position="41"/>
        <end position="61"/>
    </location>
</feature>
<dbReference type="STRING" id="95161.SAMN05660874_04998"/>
<dbReference type="EMBL" id="FOZX01000011">
    <property type="protein sequence ID" value="SFT01789.1"/>
    <property type="molecule type" value="Genomic_DNA"/>
</dbReference>
<gene>
    <name evidence="3" type="ORF">SAMN05660874_04998</name>
</gene>
<feature type="domain" description="Minimal CRISPR polymerase" evidence="2">
    <location>
        <begin position="372"/>
        <end position="483"/>
    </location>
</feature>
<name>A0A1I6UK08_9PSEU</name>
<dbReference type="Proteomes" id="UP000198852">
    <property type="component" value="Unassembled WGS sequence"/>
</dbReference>
<keyword evidence="4" id="KW-1185">Reference proteome</keyword>
<evidence type="ECO:0000259" key="2">
    <source>
        <dbReference type="Pfam" id="PF18182"/>
    </source>
</evidence>